<protein>
    <submittedName>
        <fullName evidence="1">Uncharacterized protein</fullName>
    </submittedName>
</protein>
<sequence>MIVSNLEKMEKIVKANTNLSWVGWDVVDLKRSDSARTAVNGVRVKGLWYMQRVYKVTRNGWDIPNRYRG</sequence>
<evidence type="ECO:0000313" key="1">
    <source>
        <dbReference type="EMBL" id="CAB4158071.1"/>
    </source>
</evidence>
<gene>
    <name evidence="1" type="ORF">UFOVP694_139</name>
</gene>
<name>A0A6J5NKW8_9CAUD</name>
<organism evidence="1">
    <name type="scientific">uncultured Caudovirales phage</name>
    <dbReference type="NCBI Taxonomy" id="2100421"/>
    <lineage>
        <taxon>Viruses</taxon>
        <taxon>Duplodnaviria</taxon>
        <taxon>Heunggongvirae</taxon>
        <taxon>Uroviricota</taxon>
        <taxon>Caudoviricetes</taxon>
        <taxon>Peduoviridae</taxon>
        <taxon>Maltschvirus</taxon>
        <taxon>Maltschvirus maltsch</taxon>
    </lineage>
</organism>
<reference evidence="1" key="1">
    <citation type="submission" date="2020-04" db="EMBL/GenBank/DDBJ databases">
        <authorList>
            <person name="Chiriac C."/>
            <person name="Salcher M."/>
            <person name="Ghai R."/>
            <person name="Kavagutti S V."/>
        </authorList>
    </citation>
    <scope>NUCLEOTIDE SEQUENCE</scope>
</reference>
<proteinExistence type="predicted"/>
<accession>A0A6J5NKW8</accession>
<dbReference type="EMBL" id="LR796651">
    <property type="protein sequence ID" value="CAB4158071.1"/>
    <property type="molecule type" value="Genomic_DNA"/>
</dbReference>